<dbReference type="PROSITE" id="PS51318">
    <property type="entry name" value="TAT"/>
    <property type="match status" value="1"/>
</dbReference>
<dbReference type="PANTHER" id="PTHR43737:SF1">
    <property type="entry name" value="DUF1501 DOMAIN-CONTAINING PROTEIN"/>
    <property type="match status" value="1"/>
</dbReference>
<dbReference type="Pfam" id="PF07394">
    <property type="entry name" value="DUF1501"/>
    <property type="match status" value="1"/>
</dbReference>
<dbReference type="RefSeq" id="WP_406698891.1">
    <property type="nucleotide sequence ID" value="NZ_CP155447.1"/>
</dbReference>
<reference evidence="1" key="1">
    <citation type="submission" date="2024-05" db="EMBL/GenBank/DDBJ databases">
        <title>Planctomycetes of the genus Singulisphaera possess chitinolytic capabilities.</title>
        <authorList>
            <person name="Ivanova A."/>
        </authorList>
    </citation>
    <scope>NUCLEOTIDE SEQUENCE</scope>
    <source>
        <strain evidence="1">Ch08T</strain>
    </source>
</reference>
<gene>
    <name evidence="1" type="ORF">V5E97_08395</name>
</gene>
<evidence type="ECO:0000313" key="1">
    <source>
        <dbReference type="EMBL" id="XBH06040.1"/>
    </source>
</evidence>
<dbReference type="SUPFAM" id="SSF53649">
    <property type="entry name" value="Alkaline phosphatase-like"/>
    <property type="match status" value="1"/>
</dbReference>
<proteinExistence type="predicted"/>
<dbReference type="InterPro" id="IPR017850">
    <property type="entry name" value="Alkaline_phosphatase_core_sf"/>
</dbReference>
<accession>A0AAU7CLA3</accession>
<dbReference type="InterPro" id="IPR010869">
    <property type="entry name" value="DUF1501"/>
</dbReference>
<protein>
    <submittedName>
        <fullName evidence="1">DUF1501 domain-containing protein</fullName>
    </submittedName>
</protein>
<organism evidence="1">
    <name type="scientific">Singulisphaera sp. Ch08</name>
    <dbReference type="NCBI Taxonomy" id="3120278"/>
    <lineage>
        <taxon>Bacteria</taxon>
        <taxon>Pseudomonadati</taxon>
        <taxon>Planctomycetota</taxon>
        <taxon>Planctomycetia</taxon>
        <taxon>Isosphaerales</taxon>
        <taxon>Isosphaeraceae</taxon>
        <taxon>Singulisphaera</taxon>
    </lineage>
</organism>
<dbReference type="InterPro" id="IPR006311">
    <property type="entry name" value="TAT_signal"/>
</dbReference>
<dbReference type="Gene3D" id="3.40.720.10">
    <property type="entry name" value="Alkaline Phosphatase, subunit A"/>
    <property type="match status" value="1"/>
</dbReference>
<sequence>MAGRAQPTRNGPPCGRIRRRTFLADVGNGLAGLALGSMLYRDGVVRAEEPTTPAWSPPDGRPQWDPKTKSVIWIFLSGGVSHLETWDPKPILNKYAGKTYDATGLPSPFKSPLFRERSRAVVGEDRTHSEIFPLQVGFKKRGQVGVEISDWWPQLSTCVDDIAFVRSMYTTDNDHAAEFQMHHGRHKLDERQPVIGSWINYGLGTLNEDLPQFVFLGQYKDPRVRENFNADYLGPQHSGVELSLDPKNPLPFGTRAPGVLAEEQANEFALIRELNQLSAVEYPEDDQLRARIKAYELAFRMQGSVPEVVDLAQESPETQRLYGIDQEGTAIYGRRLLAARRLAERGVRFTLVYLSDYGEWDSHSKLKDLHAQSCARVDRPIAGLLKDLKRRGLTDDVTVVCCTEFGRTPGLEVRPGNTAVATGRDHHPHAFTVWFAGAGIKGGTVHGATDELGFHAVENPHYVTDVHATLLHLMGLDSRKLDIPGRKRLEIDYGRPIHEILT</sequence>
<dbReference type="PANTHER" id="PTHR43737">
    <property type="entry name" value="BLL7424 PROTEIN"/>
    <property type="match status" value="1"/>
</dbReference>
<dbReference type="EMBL" id="CP155447">
    <property type="protein sequence ID" value="XBH06040.1"/>
    <property type="molecule type" value="Genomic_DNA"/>
</dbReference>
<name>A0AAU7CLA3_9BACT</name>
<dbReference type="AlphaFoldDB" id="A0AAU7CLA3"/>